<gene>
    <name evidence="3" type="ORF">GWC95_01625</name>
</gene>
<dbReference type="Proteomes" id="UP000753802">
    <property type="component" value="Unassembled WGS sequence"/>
</dbReference>
<feature type="chain" id="PRO_5047346678" evidence="2">
    <location>
        <begin position="24"/>
        <end position="170"/>
    </location>
</feature>
<feature type="region of interest" description="Disordered" evidence="1">
    <location>
        <begin position="141"/>
        <end position="160"/>
    </location>
</feature>
<comment type="caution">
    <text evidence="3">The sequence shown here is derived from an EMBL/GenBank/DDBJ whole genome shotgun (WGS) entry which is preliminary data.</text>
</comment>
<accession>A0ABW9ZQQ0</accession>
<evidence type="ECO:0000313" key="3">
    <source>
        <dbReference type="EMBL" id="NCI48604.1"/>
    </source>
</evidence>
<dbReference type="RefSeq" id="WP_161816925.1">
    <property type="nucleotide sequence ID" value="NZ_JAACJS010000002.1"/>
</dbReference>
<evidence type="ECO:0000256" key="1">
    <source>
        <dbReference type="SAM" id="MobiDB-lite"/>
    </source>
</evidence>
<protein>
    <submittedName>
        <fullName evidence="3">Uncharacterized protein</fullName>
    </submittedName>
</protein>
<evidence type="ECO:0000313" key="4">
    <source>
        <dbReference type="Proteomes" id="UP000753802"/>
    </source>
</evidence>
<keyword evidence="2" id="KW-0732">Signal</keyword>
<reference evidence="3 4" key="1">
    <citation type="submission" date="2020-01" db="EMBL/GenBank/DDBJ databases">
        <title>Genome analysis.</title>
        <authorList>
            <person name="Wu S."/>
            <person name="Wang G."/>
        </authorList>
    </citation>
    <scope>NUCLEOTIDE SEQUENCE [LARGE SCALE GENOMIC DNA]</scope>
    <source>
        <strain evidence="3 4">SYL130</strain>
    </source>
</reference>
<organism evidence="3 4">
    <name type="scientific">Sediminibacterium roseum</name>
    <dbReference type="NCBI Taxonomy" id="1978412"/>
    <lineage>
        <taxon>Bacteria</taxon>
        <taxon>Pseudomonadati</taxon>
        <taxon>Bacteroidota</taxon>
        <taxon>Chitinophagia</taxon>
        <taxon>Chitinophagales</taxon>
        <taxon>Chitinophagaceae</taxon>
        <taxon>Sediminibacterium</taxon>
    </lineage>
</organism>
<sequence>MKKFSFISAPVMMAMAVVFLVSCQKDEVAATTDNQNNTTVVAEGAVVGTAGLGHYAGSIPSTYASALAANYSKKYGEGDQAQSVAFSAKDLISFIQGLQTKYKSDVIYVNFGVYGRGAAPVSSKDWGKLTVFFTGNKIPSASSNGSTRKDGPDDITADPDQFLNHGQIFP</sequence>
<dbReference type="PROSITE" id="PS51257">
    <property type="entry name" value="PROKAR_LIPOPROTEIN"/>
    <property type="match status" value="1"/>
</dbReference>
<feature type="signal peptide" evidence="2">
    <location>
        <begin position="1"/>
        <end position="23"/>
    </location>
</feature>
<keyword evidence="4" id="KW-1185">Reference proteome</keyword>
<evidence type="ECO:0000256" key="2">
    <source>
        <dbReference type="SAM" id="SignalP"/>
    </source>
</evidence>
<dbReference type="EMBL" id="JAACJS010000002">
    <property type="protein sequence ID" value="NCI48604.1"/>
    <property type="molecule type" value="Genomic_DNA"/>
</dbReference>
<name>A0ABW9ZQQ0_9BACT</name>
<proteinExistence type="predicted"/>